<organism evidence="9 11">
    <name type="scientific">Aneurinibacillus migulanus</name>
    <name type="common">Bacillus migulanus</name>
    <dbReference type="NCBI Taxonomy" id="47500"/>
    <lineage>
        <taxon>Bacteria</taxon>
        <taxon>Bacillati</taxon>
        <taxon>Bacillota</taxon>
        <taxon>Bacilli</taxon>
        <taxon>Bacillales</taxon>
        <taxon>Paenibacillaceae</taxon>
        <taxon>Aneurinibacillus group</taxon>
        <taxon>Aneurinibacillus</taxon>
    </lineage>
</organism>
<name>A0A0D1XWR5_ANEMI</name>
<evidence type="ECO:0000256" key="6">
    <source>
        <dbReference type="ARBA" id="ARBA00022989"/>
    </source>
</evidence>
<dbReference type="NCBIfam" id="TIGR00842">
    <property type="entry name" value="bcct"/>
    <property type="match status" value="1"/>
</dbReference>
<feature type="transmembrane region" description="Helical" evidence="8">
    <location>
        <begin position="345"/>
        <end position="364"/>
    </location>
</feature>
<accession>A0A0D1XWR5</accession>
<evidence type="ECO:0000313" key="11">
    <source>
        <dbReference type="Proteomes" id="UP000037269"/>
    </source>
</evidence>
<evidence type="ECO:0000313" key="12">
    <source>
        <dbReference type="Proteomes" id="UP000182836"/>
    </source>
</evidence>
<keyword evidence="4" id="KW-1003">Cell membrane</keyword>
<keyword evidence="6 8" id="KW-1133">Transmembrane helix</keyword>
<feature type="transmembrane region" description="Helical" evidence="8">
    <location>
        <begin position="403"/>
        <end position="427"/>
    </location>
</feature>
<feature type="transmembrane region" description="Helical" evidence="8">
    <location>
        <begin position="188"/>
        <end position="213"/>
    </location>
</feature>
<dbReference type="InterPro" id="IPR000060">
    <property type="entry name" value="BCCT_transptr"/>
</dbReference>
<keyword evidence="3" id="KW-0813">Transport</keyword>
<feature type="transmembrane region" description="Helical" evidence="8">
    <location>
        <begin position="447"/>
        <end position="466"/>
    </location>
</feature>
<evidence type="ECO:0000256" key="5">
    <source>
        <dbReference type="ARBA" id="ARBA00022692"/>
    </source>
</evidence>
<feature type="transmembrane region" description="Helical" evidence="8">
    <location>
        <begin position="260"/>
        <end position="280"/>
    </location>
</feature>
<evidence type="ECO:0000256" key="7">
    <source>
        <dbReference type="ARBA" id="ARBA00023136"/>
    </source>
</evidence>
<keyword evidence="11" id="KW-1185">Reference proteome</keyword>
<dbReference type="EMBL" id="LGUG01000004">
    <property type="protein sequence ID" value="KON96310.1"/>
    <property type="molecule type" value="Genomic_DNA"/>
</dbReference>
<dbReference type="OrthoDB" id="9775735at2"/>
<comment type="subcellular location">
    <subcellularLocation>
        <location evidence="1">Cell membrane</location>
        <topology evidence="1">Multi-pass membrane protein</topology>
    </subcellularLocation>
</comment>
<dbReference type="AlphaFoldDB" id="A0A0D1XWR5"/>
<feature type="transmembrane region" description="Helical" evidence="8">
    <location>
        <begin position="133"/>
        <end position="160"/>
    </location>
</feature>
<dbReference type="PANTHER" id="PTHR30047">
    <property type="entry name" value="HIGH-AFFINITY CHOLINE TRANSPORT PROTEIN-RELATED"/>
    <property type="match status" value="1"/>
</dbReference>
<dbReference type="GeneID" id="42306150"/>
<dbReference type="STRING" id="47500.AF333_13310"/>
<gene>
    <name evidence="9" type="ORF">AF333_13310</name>
    <name evidence="10" type="ORF">SAMN04487909_102280</name>
</gene>
<reference evidence="10 12" key="2">
    <citation type="submission" date="2016-10" db="EMBL/GenBank/DDBJ databases">
        <authorList>
            <person name="de Groot N.N."/>
        </authorList>
    </citation>
    <scope>NUCLEOTIDE SEQUENCE [LARGE SCALE GENOMIC DNA]</scope>
    <source>
        <strain evidence="10 12">DSM 2895</strain>
    </source>
</reference>
<proteinExistence type="inferred from homology"/>
<evidence type="ECO:0000256" key="1">
    <source>
        <dbReference type="ARBA" id="ARBA00004651"/>
    </source>
</evidence>
<dbReference type="EMBL" id="FNED01000002">
    <property type="protein sequence ID" value="SDI25246.1"/>
    <property type="molecule type" value="Genomic_DNA"/>
</dbReference>
<reference evidence="9 11" key="1">
    <citation type="submission" date="2015-07" db="EMBL/GenBank/DDBJ databases">
        <title>Fjat-14205 dsm 2895.</title>
        <authorList>
            <person name="Liu B."/>
            <person name="Wang J."/>
            <person name="Zhu Y."/>
            <person name="Liu G."/>
            <person name="Chen Q."/>
            <person name="Chen Z."/>
            <person name="Lan J."/>
            <person name="Che J."/>
            <person name="Ge C."/>
            <person name="Shi H."/>
            <person name="Pan Z."/>
            <person name="Liu X."/>
        </authorList>
    </citation>
    <scope>NUCLEOTIDE SEQUENCE [LARGE SCALE GENOMIC DNA]</scope>
    <source>
        <strain evidence="9 11">DSM 2895</strain>
    </source>
</reference>
<protein>
    <submittedName>
        <fullName evidence="10">Betaine/carnitine transporter, BCCT family</fullName>
    </submittedName>
</protein>
<dbReference type="Proteomes" id="UP000182836">
    <property type="component" value="Unassembled WGS sequence"/>
</dbReference>
<feature type="transmembrane region" description="Helical" evidence="8">
    <location>
        <begin position="472"/>
        <end position="495"/>
    </location>
</feature>
<evidence type="ECO:0000256" key="8">
    <source>
        <dbReference type="SAM" id="Phobius"/>
    </source>
</evidence>
<keyword evidence="7 8" id="KW-0472">Membrane</keyword>
<feature type="transmembrane region" description="Helical" evidence="8">
    <location>
        <begin position="9"/>
        <end position="27"/>
    </location>
</feature>
<dbReference type="PATRIC" id="fig|47500.8.peg.1423"/>
<dbReference type="InterPro" id="IPR018093">
    <property type="entry name" value="BCCT_CS"/>
</dbReference>
<feature type="transmembrane region" description="Helical" evidence="8">
    <location>
        <begin position="225"/>
        <end position="248"/>
    </location>
</feature>
<sequence>MKSSNIDKAIFWPALAIVAILTIPIFLNPKQGTAALGKIHHVITESLGSVYLWAVIAAVVFLLWLAFSKYGNVKFGDPDTKPEFSTPSWLAMLFTAGIGASITYWCGIEWAYYYTAPPFGAEAKSMQAIDWAATYGLFHWGFSAWALYCLPALPIAYNLYVRKKPSVQLSAACEGVLKKGADSWLGKAIDVFFIFGLIGGMGAAFGLGLPLISEAVAALFGMTRSITLDIILIIILTLIFCISAYFGLKKGLKRLANMNMYLFLALSVFVLLAGPTLFIISRFTDSVGVLLQNFFRMSFYTDSVAKSGFPEAWTIFYWAWWFTCAPYMGIFVAKISKGRTIKQIILAECIGGTIGCWVAFAIFGNTGLYMELNKIVPVSDILETKGAEAAIISIYQGLPMSGIALLAISIITLIFLSATLDSSSYTLANVASRKVSLDEEPARWHKLVWALAIEVVAFSMMFSGGLHALQSVVVITSVPLVLIMAMSAISLVRWLKEDEEKNRVHISDIGATNNGHVERLTS</sequence>
<dbReference type="Proteomes" id="UP000037269">
    <property type="component" value="Unassembled WGS sequence"/>
</dbReference>
<evidence type="ECO:0000313" key="9">
    <source>
        <dbReference type="EMBL" id="KON96310.1"/>
    </source>
</evidence>
<feature type="transmembrane region" description="Helical" evidence="8">
    <location>
        <begin position="47"/>
        <end position="67"/>
    </location>
</feature>
<dbReference type="RefSeq" id="WP_043063995.1">
    <property type="nucleotide sequence ID" value="NZ_BJOA01000008.1"/>
</dbReference>
<dbReference type="Pfam" id="PF02028">
    <property type="entry name" value="BCCT"/>
    <property type="match status" value="1"/>
</dbReference>
<feature type="transmembrane region" description="Helical" evidence="8">
    <location>
        <begin position="315"/>
        <end position="333"/>
    </location>
</feature>
<comment type="similarity">
    <text evidence="2">Belongs to the BCCT transporter (TC 2.A.15) family.</text>
</comment>
<evidence type="ECO:0000256" key="2">
    <source>
        <dbReference type="ARBA" id="ARBA00005658"/>
    </source>
</evidence>
<evidence type="ECO:0000256" key="3">
    <source>
        <dbReference type="ARBA" id="ARBA00022448"/>
    </source>
</evidence>
<dbReference type="GO" id="GO:0005886">
    <property type="term" value="C:plasma membrane"/>
    <property type="evidence" value="ECO:0007669"/>
    <property type="project" value="UniProtKB-SubCell"/>
</dbReference>
<evidence type="ECO:0000313" key="10">
    <source>
        <dbReference type="EMBL" id="SDI25246.1"/>
    </source>
</evidence>
<feature type="transmembrane region" description="Helical" evidence="8">
    <location>
        <begin position="88"/>
        <end position="113"/>
    </location>
</feature>
<dbReference type="PROSITE" id="PS01303">
    <property type="entry name" value="BCCT"/>
    <property type="match status" value="1"/>
</dbReference>
<dbReference type="GO" id="GO:0022857">
    <property type="term" value="F:transmembrane transporter activity"/>
    <property type="evidence" value="ECO:0007669"/>
    <property type="project" value="InterPro"/>
</dbReference>
<keyword evidence="5 8" id="KW-0812">Transmembrane</keyword>
<evidence type="ECO:0000256" key="4">
    <source>
        <dbReference type="ARBA" id="ARBA00022475"/>
    </source>
</evidence>
<dbReference type="PANTHER" id="PTHR30047:SF7">
    <property type="entry name" value="HIGH-AFFINITY CHOLINE TRANSPORT PROTEIN"/>
    <property type="match status" value="1"/>
</dbReference>